<dbReference type="Proteomes" id="UP000634136">
    <property type="component" value="Unassembled WGS sequence"/>
</dbReference>
<name>A0A834X153_9FABA</name>
<sequence length="66" mass="7094">MSTKLSAKCSRTEDHLGLERFGHLAETPLSIGARACLGTGTKPRVFQPSGRNTRVVTSGCTVHPDR</sequence>
<organism evidence="1 2">
    <name type="scientific">Senna tora</name>
    <dbReference type="NCBI Taxonomy" id="362788"/>
    <lineage>
        <taxon>Eukaryota</taxon>
        <taxon>Viridiplantae</taxon>
        <taxon>Streptophyta</taxon>
        <taxon>Embryophyta</taxon>
        <taxon>Tracheophyta</taxon>
        <taxon>Spermatophyta</taxon>
        <taxon>Magnoliopsida</taxon>
        <taxon>eudicotyledons</taxon>
        <taxon>Gunneridae</taxon>
        <taxon>Pentapetalae</taxon>
        <taxon>rosids</taxon>
        <taxon>fabids</taxon>
        <taxon>Fabales</taxon>
        <taxon>Fabaceae</taxon>
        <taxon>Caesalpinioideae</taxon>
        <taxon>Cassia clade</taxon>
        <taxon>Senna</taxon>
    </lineage>
</organism>
<reference evidence="1" key="1">
    <citation type="submission" date="2020-09" db="EMBL/GenBank/DDBJ databases">
        <title>Genome-Enabled Discovery of Anthraquinone Biosynthesis in Senna tora.</title>
        <authorList>
            <person name="Kang S.-H."/>
            <person name="Pandey R.P."/>
            <person name="Lee C.-M."/>
            <person name="Sim J.-S."/>
            <person name="Jeong J.-T."/>
            <person name="Choi B.-S."/>
            <person name="Jung M."/>
            <person name="Ginzburg D."/>
            <person name="Zhao K."/>
            <person name="Won S.Y."/>
            <person name="Oh T.-J."/>
            <person name="Yu Y."/>
            <person name="Kim N.-H."/>
            <person name="Lee O.R."/>
            <person name="Lee T.-H."/>
            <person name="Bashyal P."/>
            <person name="Kim T.-S."/>
            <person name="Lee W.-H."/>
            <person name="Kawkins C."/>
            <person name="Kim C.-K."/>
            <person name="Kim J.S."/>
            <person name="Ahn B.O."/>
            <person name="Rhee S.Y."/>
            <person name="Sohng J.K."/>
        </authorList>
    </citation>
    <scope>NUCLEOTIDE SEQUENCE</scope>
    <source>
        <tissue evidence="1">Leaf</tissue>
    </source>
</reference>
<dbReference type="AlphaFoldDB" id="A0A834X153"/>
<accession>A0A834X153</accession>
<dbReference type="EMBL" id="JAAIUW010000004">
    <property type="protein sequence ID" value="KAF7835765.1"/>
    <property type="molecule type" value="Genomic_DNA"/>
</dbReference>
<protein>
    <submittedName>
        <fullName evidence="1">Uncharacterized protein</fullName>
    </submittedName>
</protein>
<evidence type="ECO:0000313" key="2">
    <source>
        <dbReference type="Proteomes" id="UP000634136"/>
    </source>
</evidence>
<comment type="caution">
    <text evidence="1">The sequence shown here is derived from an EMBL/GenBank/DDBJ whole genome shotgun (WGS) entry which is preliminary data.</text>
</comment>
<proteinExistence type="predicted"/>
<keyword evidence="2" id="KW-1185">Reference proteome</keyword>
<gene>
    <name evidence="1" type="ORF">G2W53_010624</name>
</gene>
<evidence type="ECO:0000313" key="1">
    <source>
        <dbReference type="EMBL" id="KAF7835765.1"/>
    </source>
</evidence>